<dbReference type="Pfam" id="PF13714">
    <property type="entry name" value="PEP_mutase"/>
    <property type="match status" value="1"/>
</dbReference>
<organism evidence="1">
    <name type="scientific">marine metagenome</name>
    <dbReference type="NCBI Taxonomy" id="408172"/>
    <lineage>
        <taxon>unclassified sequences</taxon>
        <taxon>metagenomes</taxon>
        <taxon>ecological metagenomes</taxon>
    </lineage>
</organism>
<evidence type="ECO:0008006" key="2">
    <source>
        <dbReference type="Google" id="ProtNLM"/>
    </source>
</evidence>
<name>A0A381U9E7_9ZZZZ</name>
<gene>
    <name evidence="1" type="ORF">METZ01_LOCUS77709</name>
</gene>
<dbReference type="PANTHER" id="PTHR42905:SF5">
    <property type="entry name" value="CARBOXYVINYL-CARBOXYPHOSPHONATE PHOSPHORYLMUTASE, CHLOROPLASTIC"/>
    <property type="match status" value="1"/>
</dbReference>
<proteinExistence type="predicted"/>
<dbReference type="EMBL" id="UINC01005999">
    <property type="protein sequence ID" value="SVA24855.1"/>
    <property type="molecule type" value="Genomic_DNA"/>
</dbReference>
<dbReference type="AlphaFoldDB" id="A0A381U9E7"/>
<protein>
    <recommendedName>
        <fullName evidence="2">Carboxyvinyl-carboxyphosphonate phosphorylmutase</fullName>
    </recommendedName>
</protein>
<accession>A0A381U9E7</accession>
<dbReference type="SUPFAM" id="SSF51621">
    <property type="entry name" value="Phosphoenolpyruvate/pyruvate domain"/>
    <property type="match status" value="1"/>
</dbReference>
<dbReference type="Gene3D" id="3.20.20.60">
    <property type="entry name" value="Phosphoenolpyruvate-binding domains"/>
    <property type="match status" value="1"/>
</dbReference>
<reference evidence="1" key="1">
    <citation type="submission" date="2018-05" db="EMBL/GenBank/DDBJ databases">
        <authorList>
            <person name="Lanie J.A."/>
            <person name="Ng W.-L."/>
            <person name="Kazmierczak K.M."/>
            <person name="Andrzejewski T.M."/>
            <person name="Davidsen T.M."/>
            <person name="Wayne K.J."/>
            <person name="Tettelin H."/>
            <person name="Glass J.I."/>
            <person name="Rusch D."/>
            <person name="Podicherti R."/>
            <person name="Tsui H.-C.T."/>
            <person name="Winkler M.E."/>
        </authorList>
    </citation>
    <scope>NUCLEOTIDE SEQUENCE</scope>
</reference>
<sequence>MSGAGVANSLLGAPDLGMVTQTEIANIADLVCQAVDIPVIADGDTGYGGVHNVGRTIRLYERAGVAAIQLEDQAFPKKCGHFEGKAVVSVEEMVQRIQAARDARSNDEGILIIARTDARASLGLDAAIDRAKIYAEAGADLLFVEAPHSEDELAQIGSELSGHRLMANMVEFGKTPLLSADRLAELGYCLIIHPGAITRAVVELTRAVLGDLRTTGSTKGWLDRMATFADVNALLGLPEANEWEVEISRRAAEVGDSE</sequence>
<dbReference type="CDD" id="cd00377">
    <property type="entry name" value="ICL_PEPM"/>
    <property type="match status" value="1"/>
</dbReference>
<dbReference type="InterPro" id="IPR039556">
    <property type="entry name" value="ICL/PEPM"/>
</dbReference>
<evidence type="ECO:0000313" key="1">
    <source>
        <dbReference type="EMBL" id="SVA24855.1"/>
    </source>
</evidence>
<dbReference type="InterPro" id="IPR015813">
    <property type="entry name" value="Pyrv/PenolPyrv_kinase-like_dom"/>
</dbReference>
<dbReference type="InterPro" id="IPR040442">
    <property type="entry name" value="Pyrv_kinase-like_dom_sf"/>
</dbReference>
<dbReference type="PANTHER" id="PTHR42905">
    <property type="entry name" value="PHOSPHOENOLPYRUVATE CARBOXYLASE"/>
    <property type="match status" value="1"/>
</dbReference>
<dbReference type="GO" id="GO:0016833">
    <property type="term" value="F:oxo-acid-lyase activity"/>
    <property type="evidence" value="ECO:0007669"/>
    <property type="project" value="UniProtKB-ARBA"/>
</dbReference>